<feature type="compositionally biased region" description="Polar residues" evidence="1">
    <location>
        <begin position="266"/>
        <end position="278"/>
    </location>
</feature>
<evidence type="ECO:0000313" key="3">
    <source>
        <dbReference type="Proteomes" id="UP000256690"/>
    </source>
</evidence>
<feature type="compositionally biased region" description="Pro residues" evidence="1">
    <location>
        <begin position="229"/>
        <end position="239"/>
    </location>
</feature>
<proteinExistence type="predicted"/>
<protein>
    <submittedName>
        <fullName evidence="2">Uncharacterized protein</fullName>
    </submittedName>
</protein>
<name>A0A3D8SKN1_9EURO</name>
<comment type="caution">
    <text evidence="2">The sequence shown here is derived from an EMBL/GenBank/DDBJ whole genome shotgun (WGS) entry which is preliminary data.</text>
</comment>
<feature type="region of interest" description="Disordered" evidence="1">
    <location>
        <begin position="1"/>
        <end position="138"/>
    </location>
</feature>
<feature type="region of interest" description="Disordered" evidence="1">
    <location>
        <begin position="443"/>
        <end position="523"/>
    </location>
</feature>
<evidence type="ECO:0000256" key="1">
    <source>
        <dbReference type="SAM" id="MobiDB-lite"/>
    </source>
</evidence>
<organism evidence="2 3">
    <name type="scientific">Aspergillus mulundensis</name>
    <dbReference type="NCBI Taxonomy" id="1810919"/>
    <lineage>
        <taxon>Eukaryota</taxon>
        <taxon>Fungi</taxon>
        <taxon>Dikarya</taxon>
        <taxon>Ascomycota</taxon>
        <taxon>Pezizomycotina</taxon>
        <taxon>Eurotiomycetes</taxon>
        <taxon>Eurotiomycetidae</taxon>
        <taxon>Eurotiales</taxon>
        <taxon>Aspergillaceae</taxon>
        <taxon>Aspergillus</taxon>
        <taxon>Aspergillus subgen. Nidulantes</taxon>
    </lineage>
</organism>
<feature type="region of interest" description="Disordered" evidence="1">
    <location>
        <begin position="185"/>
        <end position="278"/>
    </location>
</feature>
<reference evidence="2 3" key="1">
    <citation type="journal article" date="2018" name="IMA Fungus">
        <title>IMA Genome-F 9: Draft genome sequence of Annulohypoxylon stygium, Aspergillus mulundensis, Berkeleyomyces basicola (syn. Thielaviopsis basicola), Ceratocystis smalleyi, two Cercospora beticola strains, Coleophoma cylindrospora, Fusarium fracticaudum, Phialophora cf. hyalina, and Morchella septimelata.</title>
        <authorList>
            <person name="Wingfield B.D."/>
            <person name="Bills G.F."/>
            <person name="Dong Y."/>
            <person name="Huang W."/>
            <person name="Nel W.J."/>
            <person name="Swalarsk-Parry B.S."/>
            <person name="Vaghefi N."/>
            <person name="Wilken P.M."/>
            <person name="An Z."/>
            <person name="de Beer Z.W."/>
            <person name="De Vos L."/>
            <person name="Chen L."/>
            <person name="Duong T.A."/>
            <person name="Gao Y."/>
            <person name="Hammerbacher A."/>
            <person name="Kikkert J.R."/>
            <person name="Li Y."/>
            <person name="Li H."/>
            <person name="Li K."/>
            <person name="Li Q."/>
            <person name="Liu X."/>
            <person name="Ma X."/>
            <person name="Naidoo K."/>
            <person name="Pethybridge S.J."/>
            <person name="Sun J."/>
            <person name="Steenkamp E.T."/>
            <person name="van der Nest M.A."/>
            <person name="van Wyk S."/>
            <person name="Wingfield M.J."/>
            <person name="Xiong C."/>
            <person name="Yue Q."/>
            <person name="Zhang X."/>
        </authorList>
    </citation>
    <scope>NUCLEOTIDE SEQUENCE [LARGE SCALE GENOMIC DNA]</scope>
    <source>
        <strain evidence="2 3">DSM 5745</strain>
    </source>
</reference>
<feature type="compositionally biased region" description="Polar residues" evidence="1">
    <location>
        <begin position="1"/>
        <end position="14"/>
    </location>
</feature>
<dbReference type="GeneID" id="38113824"/>
<dbReference type="AlphaFoldDB" id="A0A3D8SKN1"/>
<feature type="compositionally biased region" description="Pro residues" evidence="1">
    <location>
        <begin position="35"/>
        <end position="47"/>
    </location>
</feature>
<keyword evidence="3" id="KW-1185">Reference proteome</keyword>
<dbReference type="STRING" id="1810919.A0A3D8SKN1"/>
<dbReference type="EMBL" id="PVWQ01000003">
    <property type="protein sequence ID" value="RDW86812.1"/>
    <property type="molecule type" value="Genomic_DNA"/>
</dbReference>
<sequence>MLLTLNPSSQNGIQRSHEHSRFRKLRSPSPSIAAPDPPALAPAPAAPSRPADPSSMDFSRNNLPRPSLTLPPPDVGFASIPSTAASANQQLPPPPSQWQSSSSDDAMHHWLQAKAEEDRRKQEEEKTRQETLRLEQRRVEASMLRDSLIAGVPPQIIPLVFAGICQNGLPQPVLELAQQYLSQAPATRGPNPQAPPPAPSHTHSVTSSHSRRPSMHVRQDSRTGLHHAVPPPPPPPPPNILLSQNAPPNITTPPTPQVPGRRSVPTGPSDTRAGTNPWVNHAGVQAQSSQINMGNVQYAPGSSLPVSQAPRRLDSQSRRSPPSLYFHHWVPPAQQQPGVTAGKAHGESPAHSNPRRSEHYASPGRKRKASGAHQPAPIPSAPPYESLTGIIQTSRAGSPKNVEQQMKQLGRSHRLSDTSAGHADYHLGKVKVEQFGTMSPSRVASALPGYTLAKGQASADRRRSRNSSPADGADKNLPRTLQDAYPSNVEYRRRDPDAEGSSHTFPTSEAPVASSQPRDAAGG</sequence>
<dbReference type="OrthoDB" id="20105at2759"/>
<dbReference type="Proteomes" id="UP000256690">
    <property type="component" value="Unassembled WGS sequence"/>
</dbReference>
<feature type="region of interest" description="Disordered" evidence="1">
    <location>
        <begin position="295"/>
        <end position="419"/>
    </location>
</feature>
<dbReference type="RefSeq" id="XP_026606336.1">
    <property type="nucleotide sequence ID" value="XM_026745470.1"/>
</dbReference>
<evidence type="ECO:0000313" key="2">
    <source>
        <dbReference type="EMBL" id="RDW86812.1"/>
    </source>
</evidence>
<feature type="compositionally biased region" description="Basic and acidic residues" evidence="1">
    <location>
        <begin position="114"/>
        <end position="138"/>
    </location>
</feature>
<gene>
    <name evidence="2" type="ORF">DSM5745_03454</name>
</gene>
<feature type="compositionally biased region" description="Polar residues" evidence="1">
    <location>
        <begin position="389"/>
        <end position="407"/>
    </location>
</feature>
<feature type="compositionally biased region" description="Polar residues" evidence="1">
    <location>
        <begin position="501"/>
        <end position="517"/>
    </location>
</feature>
<accession>A0A3D8SKN1</accession>